<dbReference type="InterPro" id="IPR015943">
    <property type="entry name" value="WD40/YVTN_repeat-like_dom_sf"/>
</dbReference>
<dbReference type="PROSITE" id="PS50082">
    <property type="entry name" value="WD_REPEATS_2"/>
    <property type="match status" value="13"/>
</dbReference>
<dbReference type="PRINTS" id="PR00320">
    <property type="entry name" value="GPROTEINBRPT"/>
</dbReference>
<dbReference type="PROSITE" id="PS50294">
    <property type="entry name" value="WD_REPEATS_REGION"/>
    <property type="match status" value="13"/>
</dbReference>
<dbReference type="EMBL" id="MKZS01000001">
    <property type="protein sequence ID" value="OLT60156.1"/>
    <property type="molecule type" value="Genomic_DNA"/>
</dbReference>
<keyword evidence="1 3" id="KW-0853">WD repeat</keyword>
<dbReference type="Gene3D" id="2.130.10.10">
    <property type="entry name" value="YVTN repeat-like/Quinoprotein amine dehydrogenase"/>
    <property type="match status" value="3"/>
</dbReference>
<dbReference type="PANTHER" id="PTHR22847">
    <property type="entry name" value="WD40 REPEAT PROTEIN"/>
    <property type="match status" value="1"/>
</dbReference>
<dbReference type="InterPro" id="IPR020472">
    <property type="entry name" value="WD40_PAC1"/>
</dbReference>
<feature type="repeat" description="WD" evidence="3">
    <location>
        <begin position="1143"/>
        <end position="1174"/>
    </location>
</feature>
<feature type="repeat" description="WD" evidence="3">
    <location>
        <begin position="1266"/>
        <end position="1298"/>
    </location>
</feature>
<name>A0A1U7N2J7_9CYAN</name>
<accession>A0A1U7N2J7</accession>
<feature type="repeat" description="WD" evidence="3">
    <location>
        <begin position="1415"/>
        <end position="1447"/>
    </location>
</feature>
<organism evidence="5 6">
    <name type="scientific">Moorena bouillonii PNG</name>
    <dbReference type="NCBI Taxonomy" id="568701"/>
    <lineage>
        <taxon>Bacteria</taxon>
        <taxon>Bacillati</taxon>
        <taxon>Cyanobacteriota</taxon>
        <taxon>Cyanophyceae</taxon>
        <taxon>Coleofasciculales</taxon>
        <taxon>Coleofasciculaceae</taxon>
        <taxon>Moorena</taxon>
    </lineage>
</organism>
<dbReference type="InterPro" id="IPR019734">
    <property type="entry name" value="TPR_rpt"/>
</dbReference>
<feature type="repeat" description="WD" evidence="3">
    <location>
        <begin position="1661"/>
        <end position="1702"/>
    </location>
</feature>
<feature type="domain" description="Novel STAND NTPase 1" evidence="4">
    <location>
        <begin position="584"/>
        <end position="968"/>
    </location>
</feature>
<dbReference type="InterPro" id="IPR049052">
    <property type="entry name" value="nSTAND1"/>
</dbReference>
<feature type="repeat" description="WD" evidence="3">
    <location>
        <begin position="1497"/>
        <end position="1529"/>
    </location>
</feature>
<dbReference type="SMART" id="SM00320">
    <property type="entry name" value="WD40"/>
    <property type="match status" value="14"/>
</dbReference>
<feature type="repeat" description="WD" evidence="3">
    <location>
        <begin position="1184"/>
        <end position="1218"/>
    </location>
</feature>
<evidence type="ECO:0000313" key="5">
    <source>
        <dbReference type="EMBL" id="OLT60156.1"/>
    </source>
</evidence>
<dbReference type="InterPro" id="IPR027417">
    <property type="entry name" value="P-loop_NTPase"/>
</dbReference>
<sequence>MKQQNPPETLAPYSARSLLTLSRAIMFSQGEFALILVRCNYELFRKQIWQYVREITELTIGELVFNKSSQTLFSNIFTTQQYGTTSALMVSGLELVDGINQVLLSANQVRDELPKCLTCPLVVWVTDKGLQKLIRLAPYLKNWATTSIRFELTIEQLLTLCYNTADEIFANILAKDLGEFLPNKVLSLSRDCHRRQEFEWALQDLQSRDISIDSVLLATKHFILGRDAFENDQINLALEHYQQSLNFWQQDIGEWGGWLGSEAPHSDEQYYNNPVKQVNGCTTIQGRASRKRKEGTRETGKCFEQRLGQTNHSIPPFSNPPLTPSGLERLGLVFHHIGLCYCRQAQLQDSIGCYQWQQAQKSFCTAIDLFTTTGRLDLVAQLTIKLGEVLQHLEHWTELEALALAFLAQPHTQDNPVQLSRAYGFLATVAYEQSNWNRAIDLALTAVRTLETSQPTLNAQKLCHRGSYLLLAARSVRQLGKPKSAINYLEQAINLKTIEPNPLQQQPQLFMELLEELRSLYFEQKAYQRGFELKQQKRLIEQQFRFSTFAGMAPLQSVGPSRETDATITKKGFCPSALEIAAAGRQTDVNGLLERISRNDHKLTVIHGTSGVGKSSLINAGLVPALSSKIIGARQTLTVVQTVYRNWLGELEKRLDLELASTVVLKFKDANVSPLTVQPTRRERLRGTIYAKGTPTANNLPDSNAWAEKPLTLKPILDKLYRCSQHNLLTVLIFDQFEEFFFLATDLEQRHQFYNFLAQALNLPFVKIILSMREDYLHYLLEFERFKDLSVINNNILDQKLRYHLGDLSPENAKNVIHSLTAVSQFKLEPALIEALVKDLVTNTGVVRLIELQVVGAQLQAEKITTLEGYRALGNDPKTVLVERSLSQIIYDCGPENEDAVWEVLFSLTDQRGTRPLKTQAELVLSNWDNSTLTQIPLILEILVGSGLVFRVPETPQNRYQLIHDYLVLPIRQKYKQRTQSNIKVRLKQSESQLLRVRKQRLRAIAISTVMALLAVTNGALRWRAESQRINAMLSALSASSEALFVSNKTFDALLEGLRAAKKLQQEEQQYLPSRTVEADTRLQVITALSQAVYSVSEHNRLEGHSDIVSSISFSPDGKFIASTSRDKTVKLWHPDGKLIQTLEGHQDSVTSVSFSPDSQLIASSSWDGTVRLWRQTGELVRIITPDAGHIYSVSFSRDGQMIAAAGKDKKIRLWTVDGKLIKTFSGHRGVVRSVSFSGDGKIIASASSDNTIKLWSQTGKLLNTLKGHSAQVNCVVFSPDSQLIASASDDQTVRLWSANGKLIKTFPKHQRWVNGVAFSADGQLIASGSDDNTVRLWNREGTLINTFKGHSDGVSAVSFRPTEPFSSQDNLAHSNYHIPLQPSNPQTDQLILASASHDKTIKLWSSINQSHVILRGHQDDVQDVTFSPDSQQIATASNDRTVKLWDRNGKLLQTLTGHHDMVYSISFSPDGELIASGSRDGTVKLWHRSGTLIKTIKGHQDWVLNVSFSPDSERLASASRDRTVKIWDRTGKLIHTLTGHSERVNAVKFSQDSQRLASASDDKTVKLWSADGKLLKTLPGHRNWVLDVSFSPENKFLATASYDNTVKLWHKDGTLQSTLKGHTDSVAKVRFSPKGKILATSSWDNQVQLWRFDDTLIKTLKAGEHRVTNLSWSHDGTGLAVASEDGTVAIWNLNLDDLLDKSCHWLRNYLQNNPEVRESDRQLCQLITNSHIK</sequence>
<feature type="repeat" description="WD" evidence="3">
    <location>
        <begin position="1538"/>
        <end position="1570"/>
    </location>
</feature>
<proteinExistence type="predicted"/>
<dbReference type="Pfam" id="PF00400">
    <property type="entry name" value="WD40"/>
    <property type="match status" value="14"/>
</dbReference>
<dbReference type="RefSeq" id="WP_075900144.1">
    <property type="nucleotide sequence ID" value="NZ_MKZS01000001.1"/>
</dbReference>
<feature type="repeat" description="WD" evidence="3">
    <location>
        <begin position="1620"/>
        <end position="1651"/>
    </location>
</feature>
<dbReference type="SMART" id="SM00028">
    <property type="entry name" value="TPR"/>
    <property type="match status" value="4"/>
</dbReference>
<keyword evidence="6" id="KW-1185">Reference proteome</keyword>
<evidence type="ECO:0000313" key="6">
    <source>
        <dbReference type="Proteomes" id="UP000186657"/>
    </source>
</evidence>
<feature type="repeat" description="WD" evidence="3">
    <location>
        <begin position="1579"/>
        <end position="1610"/>
    </location>
</feature>
<feature type="repeat" description="WD" evidence="3">
    <location>
        <begin position="1102"/>
        <end position="1133"/>
    </location>
</feature>
<evidence type="ECO:0000256" key="2">
    <source>
        <dbReference type="ARBA" id="ARBA00022737"/>
    </source>
</evidence>
<keyword evidence="2" id="KW-0677">Repeat</keyword>
<dbReference type="InterPro" id="IPR036322">
    <property type="entry name" value="WD40_repeat_dom_sf"/>
</dbReference>
<evidence type="ECO:0000256" key="3">
    <source>
        <dbReference type="PROSITE-ProRule" id="PRU00221"/>
    </source>
</evidence>
<dbReference type="PANTHER" id="PTHR22847:SF637">
    <property type="entry name" value="WD REPEAT DOMAIN 5B"/>
    <property type="match status" value="1"/>
</dbReference>
<dbReference type="CDD" id="cd00200">
    <property type="entry name" value="WD40"/>
    <property type="match status" value="3"/>
</dbReference>
<protein>
    <recommendedName>
        <fullName evidence="4">Novel STAND NTPase 1 domain-containing protein</fullName>
    </recommendedName>
</protein>
<reference evidence="5 6" key="1">
    <citation type="submission" date="2016-10" db="EMBL/GenBank/DDBJ databases">
        <title>Comparative genomics uncovers the prolific and rare metabolic potential of the cyanobacterial genus Moorea.</title>
        <authorList>
            <person name="Leao T."/>
            <person name="Castelao G."/>
            <person name="Korobeynikov A."/>
            <person name="Monroe E.A."/>
            <person name="Podell S."/>
            <person name="Glukhov E."/>
            <person name="Allen E."/>
            <person name="Gerwick W.H."/>
            <person name="Gerwick L."/>
        </authorList>
    </citation>
    <scope>NUCLEOTIDE SEQUENCE [LARGE SCALE GENOMIC DNA]</scope>
    <source>
        <strain evidence="5 6">PNG5-198</strain>
    </source>
</reference>
<gene>
    <name evidence="5" type="ORF">BJP37_15125</name>
</gene>
<dbReference type="Gene3D" id="1.25.40.10">
    <property type="entry name" value="Tetratricopeptide repeat domain"/>
    <property type="match status" value="1"/>
</dbReference>
<dbReference type="Gene3D" id="3.40.50.300">
    <property type="entry name" value="P-loop containing nucleotide triphosphate hydrolases"/>
    <property type="match status" value="1"/>
</dbReference>
<feature type="repeat" description="WD" evidence="3">
    <location>
        <begin position="1456"/>
        <end position="1487"/>
    </location>
</feature>
<dbReference type="SUPFAM" id="SSF50978">
    <property type="entry name" value="WD40 repeat-like"/>
    <property type="match status" value="2"/>
</dbReference>
<dbReference type="InterPro" id="IPR001680">
    <property type="entry name" value="WD40_rpt"/>
</dbReference>
<feature type="repeat" description="WD" evidence="3">
    <location>
        <begin position="1225"/>
        <end position="1257"/>
    </location>
</feature>
<comment type="caution">
    <text evidence="5">The sequence shown here is derived from an EMBL/GenBank/DDBJ whole genome shotgun (WGS) entry which is preliminary data.</text>
</comment>
<dbReference type="SUPFAM" id="SSF52540">
    <property type="entry name" value="P-loop containing nucleoside triphosphate hydrolases"/>
    <property type="match status" value="1"/>
</dbReference>
<dbReference type="SUPFAM" id="SSF48452">
    <property type="entry name" value="TPR-like"/>
    <property type="match status" value="1"/>
</dbReference>
<feature type="repeat" description="WD" evidence="3">
    <location>
        <begin position="1307"/>
        <end position="1339"/>
    </location>
</feature>
<dbReference type="Pfam" id="PF20703">
    <property type="entry name" value="nSTAND1"/>
    <property type="match status" value="1"/>
</dbReference>
<evidence type="ECO:0000259" key="4">
    <source>
        <dbReference type="Pfam" id="PF20703"/>
    </source>
</evidence>
<dbReference type="InterPro" id="IPR011990">
    <property type="entry name" value="TPR-like_helical_dom_sf"/>
</dbReference>
<evidence type="ECO:0000256" key="1">
    <source>
        <dbReference type="ARBA" id="ARBA00022574"/>
    </source>
</evidence>
<dbReference type="Proteomes" id="UP000186657">
    <property type="component" value="Unassembled WGS sequence"/>
</dbReference>